<gene>
    <name evidence="1" type="ORF">Q7C36_018620</name>
</gene>
<sequence length="69" mass="7826">MASCGSLSNLATRLNSLRHAEALSLTCQAYSRHREPWTPKNRVLFTRSEQSATLSSSQLSKTWNLRDFL</sequence>
<organism evidence="1 2">
    <name type="scientific">Tachysurus vachellii</name>
    <name type="common">Darkbarbel catfish</name>
    <name type="synonym">Pelteobagrus vachellii</name>
    <dbReference type="NCBI Taxonomy" id="175792"/>
    <lineage>
        <taxon>Eukaryota</taxon>
        <taxon>Metazoa</taxon>
        <taxon>Chordata</taxon>
        <taxon>Craniata</taxon>
        <taxon>Vertebrata</taxon>
        <taxon>Euteleostomi</taxon>
        <taxon>Actinopterygii</taxon>
        <taxon>Neopterygii</taxon>
        <taxon>Teleostei</taxon>
        <taxon>Ostariophysi</taxon>
        <taxon>Siluriformes</taxon>
        <taxon>Bagridae</taxon>
        <taxon>Tachysurus</taxon>
    </lineage>
</organism>
<evidence type="ECO:0000313" key="1">
    <source>
        <dbReference type="EMBL" id="KAK2827694.1"/>
    </source>
</evidence>
<dbReference type="AlphaFoldDB" id="A0AA88M055"/>
<protein>
    <submittedName>
        <fullName evidence="1">Uncharacterized protein</fullName>
    </submittedName>
</protein>
<comment type="caution">
    <text evidence="1">The sequence shown here is derived from an EMBL/GenBank/DDBJ whole genome shotgun (WGS) entry which is preliminary data.</text>
</comment>
<evidence type="ECO:0000313" key="2">
    <source>
        <dbReference type="Proteomes" id="UP001187315"/>
    </source>
</evidence>
<dbReference type="Proteomes" id="UP001187315">
    <property type="component" value="Unassembled WGS sequence"/>
</dbReference>
<accession>A0AA88M055</accession>
<name>A0AA88M055_TACVA</name>
<dbReference type="EMBL" id="JAVHJS010000019">
    <property type="protein sequence ID" value="KAK2827694.1"/>
    <property type="molecule type" value="Genomic_DNA"/>
</dbReference>
<proteinExistence type="predicted"/>
<reference evidence="1" key="1">
    <citation type="submission" date="2023-08" db="EMBL/GenBank/DDBJ databases">
        <title>Pelteobagrus vachellii genome.</title>
        <authorList>
            <person name="Liu H."/>
        </authorList>
    </citation>
    <scope>NUCLEOTIDE SEQUENCE</scope>
    <source>
        <strain evidence="1">PRFRI_2022a</strain>
        <tissue evidence="1">Muscle</tissue>
    </source>
</reference>
<keyword evidence="2" id="KW-1185">Reference proteome</keyword>